<dbReference type="Proteomes" id="UP000546200">
    <property type="component" value="Unassembled WGS sequence"/>
</dbReference>
<evidence type="ECO:0000313" key="1">
    <source>
        <dbReference type="EMBL" id="MBB5713300.1"/>
    </source>
</evidence>
<reference evidence="1 2" key="1">
    <citation type="submission" date="2020-08" db="EMBL/GenBank/DDBJ databases">
        <title>Genomic Encyclopedia of Type Strains, Phase IV (KMG-IV): sequencing the most valuable type-strain genomes for metagenomic binning, comparative biology and taxonomic classification.</title>
        <authorList>
            <person name="Goeker M."/>
        </authorList>
    </citation>
    <scope>NUCLEOTIDE SEQUENCE [LARGE SCALE GENOMIC DNA]</scope>
    <source>
        <strain evidence="1 2">DSM 100044</strain>
    </source>
</reference>
<dbReference type="AlphaFoldDB" id="A0A7W9ESM5"/>
<name>A0A7W9ESM5_9SPHN</name>
<organism evidence="1 2">
    <name type="scientific">Sphingomonas aerophila</name>
    <dbReference type="NCBI Taxonomy" id="1344948"/>
    <lineage>
        <taxon>Bacteria</taxon>
        <taxon>Pseudomonadati</taxon>
        <taxon>Pseudomonadota</taxon>
        <taxon>Alphaproteobacteria</taxon>
        <taxon>Sphingomonadales</taxon>
        <taxon>Sphingomonadaceae</taxon>
        <taxon>Sphingomonas</taxon>
    </lineage>
</organism>
<evidence type="ECO:0008006" key="3">
    <source>
        <dbReference type="Google" id="ProtNLM"/>
    </source>
</evidence>
<dbReference type="SUPFAM" id="SSF51197">
    <property type="entry name" value="Clavaminate synthase-like"/>
    <property type="match status" value="1"/>
</dbReference>
<dbReference type="EMBL" id="JACIJK010000001">
    <property type="protein sequence ID" value="MBB5713300.1"/>
    <property type="molecule type" value="Genomic_DNA"/>
</dbReference>
<proteinExistence type="predicted"/>
<protein>
    <recommendedName>
        <fullName evidence="3">Fe2OG dioxygenase domain-containing protein</fullName>
    </recommendedName>
</protein>
<evidence type="ECO:0000313" key="2">
    <source>
        <dbReference type="Proteomes" id="UP000546200"/>
    </source>
</evidence>
<gene>
    <name evidence="1" type="ORF">FHS94_000119</name>
</gene>
<dbReference type="RefSeq" id="WP_184053275.1">
    <property type="nucleotide sequence ID" value="NZ_JACIJK010000001.1"/>
</dbReference>
<accession>A0A7W9ESM5</accession>
<keyword evidence="2" id="KW-1185">Reference proteome</keyword>
<comment type="caution">
    <text evidence="1">The sequence shown here is derived from an EMBL/GenBank/DDBJ whole genome shotgun (WGS) entry which is preliminary data.</text>
</comment>
<sequence>MKVQGSYADQGYALIEGLLSREVANAFLQQIDADMKAAGTPLGSQTAASAVLKREAIEFYGYHYRPMLMLLWGLTPVMEQLTGRPLLPTYNYFRIYREGDVCRVHSDRHACEHSLSLTLDYSDGVPWDLEIGREHRAEPLAQMTDQFDEPFDAVAMQPGDAVVYRGVNHRHGRTTPNPNGWSAHLFLHWVDREGPYAASAFEGNAAATRPINVTFG</sequence>